<feature type="domain" description="Saccharopine dehydrogenase NADP binding" evidence="1">
    <location>
        <begin position="6"/>
        <end position="126"/>
    </location>
</feature>
<dbReference type="Pfam" id="PF03435">
    <property type="entry name" value="Sacchrp_dh_NADP"/>
    <property type="match status" value="1"/>
</dbReference>
<dbReference type="PANTHER" id="PTHR43781">
    <property type="entry name" value="SACCHAROPINE DEHYDROGENASE"/>
    <property type="match status" value="1"/>
</dbReference>
<dbReference type="Gene3D" id="3.40.50.720">
    <property type="entry name" value="NAD(P)-binding Rossmann-like Domain"/>
    <property type="match status" value="1"/>
</dbReference>
<keyword evidence="3" id="KW-1185">Reference proteome</keyword>
<evidence type="ECO:0000259" key="1">
    <source>
        <dbReference type="Pfam" id="PF03435"/>
    </source>
</evidence>
<name>A0ABV9CL14_9ACTN</name>
<evidence type="ECO:0000313" key="2">
    <source>
        <dbReference type="EMBL" id="MFC4533714.1"/>
    </source>
</evidence>
<dbReference type="EMBL" id="JBHSFP010000017">
    <property type="protein sequence ID" value="MFC4533714.1"/>
    <property type="molecule type" value="Genomic_DNA"/>
</dbReference>
<dbReference type="InterPro" id="IPR005097">
    <property type="entry name" value="Sacchrp_dh_NADP-bd"/>
</dbReference>
<evidence type="ECO:0000313" key="3">
    <source>
        <dbReference type="Proteomes" id="UP001596004"/>
    </source>
</evidence>
<protein>
    <submittedName>
        <fullName evidence="2">Saccharopine dehydrogenase family protein</fullName>
    </submittedName>
</protein>
<dbReference type="InterPro" id="IPR036291">
    <property type="entry name" value="NAD(P)-bd_dom_sf"/>
</dbReference>
<proteinExistence type="predicted"/>
<accession>A0ABV9CL14</accession>
<dbReference type="RefSeq" id="WP_380843435.1">
    <property type="nucleotide sequence ID" value="NZ_JBHSFP010000017.1"/>
</dbReference>
<dbReference type="SUPFAM" id="SSF51735">
    <property type="entry name" value="NAD(P)-binding Rossmann-fold domains"/>
    <property type="match status" value="1"/>
</dbReference>
<organism evidence="2 3">
    <name type="scientific">Sphaerisporangium dianthi</name>
    <dbReference type="NCBI Taxonomy" id="1436120"/>
    <lineage>
        <taxon>Bacteria</taxon>
        <taxon>Bacillati</taxon>
        <taxon>Actinomycetota</taxon>
        <taxon>Actinomycetes</taxon>
        <taxon>Streptosporangiales</taxon>
        <taxon>Streptosporangiaceae</taxon>
        <taxon>Sphaerisporangium</taxon>
    </lineage>
</organism>
<gene>
    <name evidence="2" type="ORF">ACFO60_23355</name>
</gene>
<dbReference type="PANTHER" id="PTHR43781:SF1">
    <property type="entry name" value="SACCHAROPINE DEHYDROGENASE"/>
    <property type="match status" value="1"/>
</dbReference>
<sequence>MTSPRIVLFGATGFTGRLTVDALLACGAHPVLAGRDPRRLEALVSSLPVELPTEVADVNRPATLRRIIEPGTVLISTVGPFARWGEPAVEAAIEAGGVYLDSTGEPTFIRRIFQRYGPAAAASGATLLTAFGYDYVPGNLAASLALRKAGAEAVRVDVGYFLRGNMARRASAGTRASALGMLLDPMYGFRDGRILREQGRTRVFTVDGRARHALSVGASEHFALPRLHSGLREVNVYLGWLGGLTRAAGVLAKATPFIAAIPGAKRVTEAVADRVIKSGGQGGQGGQAPDGAEITSQIVAEAYDRRGKKIASVELHGGDPYDFTARVLAWAAITAATAGVSACGAVGPVEALGLDALVRGCEQAGLRVAV</sequence>
<dbReference type="Proteomes" id="UP001596004">
    <property type="component" value="Unassembled WGS sequence"/>
</dbReference>
<comment type="caution">
    <text evidence="2">The sequence shown here is derived from an EMBL/GenBank/DDBJ whole genome shotgun (WGS) entry which is preliminary data.</text>
</comment>
<reference evidence="3" key="1">
    <citation type="journal article" date="2019" name="Int. J. Syst. Evol. Microbiol.">
        <title>The Global Catalogue of Microorganisms (GCM) 10K type strain sequencing project: providing services to taxonomists for standard genome sequencing and annotation.</title>
        <authorList>
            <consortium name="The Broad Institute Genomics Platform"/>
            <consortium name="The Broad Institute Genome Sequencing Center for Infectious Disease"/>
            <person name="Wu L."/>
            <person name="Ma J."/>
        </authorList>
    </citation>
    <scope>NUCLEOTIDE SEQUENCE [LARGE SCALE GENOMIC DNA]</scope>
    <source>
        <strain evidence="3">CGMCC 4.7132</strain>
    </source>
</reference>